<evidence type="ECO:0000256" key="1">
    <source>
        <dbReference type="SAM" id="Phobius"/>
    </source>
</evidence>
<accession>A0A540VNM1</accession>
<feature type="transmembrane region" description="Helical" evidence="1">
    <location>
        <begin position="122"/>
        <end position="148"/>
    </location>
</feature>
<dbReference type="Proteomes" id="UP000315400">
    <property type="component" value="Unassembled WGS sequence"/>
</dbReference>
<keyword evidence="1" id="KW-1133">Transmembrane helix</keyword>
<evidence type="ECO:0000313" key="2">
    <source>
        <dbReference type="EMBL" id="TQE98365.1"/>
    </source>
</evidence>
<evidence type="ECO:0000313" key="3">
    <source>
        <dbReference type="Proteomes" id="UP000315400"/>
    </source>
</evidence>
<name>A0A540VNM1_9GAMM</name>
<organism evidence="2 3">
    <name type="scientific">Spiribacter salinus</name>
    <dbReference type="NCBI Taxonomy" id="1335746"/>
    <lineage>
        <taxon>Bacteria</taxon>
        <taxon>Pseudomonadati</taxon>
        <taxon>Pseudomonadota</taxon>
        <taxon>Gammaproteobacteria</taxon>
        <taxon>Chromatiales</taxon>
        <taxon>Ectothiorhodospiraceae</taxon>
        <taxon>Spiribacter</taxon>
    </lineage>
</organism>
<keyword evidence="1" id="KW-0812">Transmembrane</keyword>
<comment type="caution">
    <text evidence="2">The sequence shown here is derived from an EMBL/GenBank/DDBJ whole genome shotgun (WGS) entry which is preliminary data.</text>
</comment>
<keyword evidence="1" id="KW-0472">Membrane</keyword>
<sequence length="172" mass="18946">MSDFPEDLFAQIYRRAPTEQDRARLLAVKAGLGLSRRDELWPVIMVLDFYDRAIRSGRAATLRDVQRVLDELKAIPERAGPIAEAEARKAIARIIEEASDKIARDASQKSITTADRISRRQFIVAAIVGALIAVCFAGAAAWGMYVLLEARGLCAEPPFLTGDGKVGCFIQR</sequence>
<dbReference type="AlphaFoldDB" id="A0A540VNM1"/>
<gene>
    <name evidence="2" type="ORF">FKY71_14215</name>
</gene>
<reference evidence="2 3" key="1">
    <citation type="submission" date="2019-06" db="EMBL/GenBank/DDBJ databases">
        <title>Metagenome assembled Genome of Spiribacter salinus SL48-SHIP from the microbial mat of Salt Lake 48 (Novosibirsk region, Russia).</title>
        <authorList>
            <person name="Shipova A."/>
            <person name="Rozanov A.S."/>
            <person name="Bryanskaya A.V."/>
            <person name="Peltek S.E."/>
        </authorList>
    </citation>
    <scope>NUCLEOTIDE SEQUENCE [LARGE SCALE GENOMIC DNA]</scope>
    <source>
        <strain evidence="2">SL48-SHIP-2</strain>
    </source>
</reference>
<proteinExistence type="predicted"/>
<protein>
    <submittedName>
        <fullName evidence="2">Uncharacterized protein</fullName>
    </submittedName>
</protein>
<dbReference type="EMBL" id="VIFK01000216">
    <property type="protein sequence ID" value="TQE98365.1"/>
    <property type="molecule type" value="Genomic_DNA"/>
</dbReference>